<dbReference type="GO" id="GO:0005737">
    <property type="term" value="C:cytoplasm"/>
    <property type="evidence" value="ECO:0007669"/>
    <property type="project" value="TreeGrafter"/>
</dbReference>
<evidence type="ECO:0000256" key="1">
    <source>
        <dbReference type="ARBA" id="ARBA00023239"/>
    </source>
</evidence>
<proteinExistence type="predicted"/>
<sequence>MDVLKATEIARALVSARRRTTHLMSYPGEIPATLEEAYQVQDLAIAMCGEQVRGWKVGLVQPAWRDVAGVERLVGPIFAPNVWTKSTDGTTPLPVIVGGTACVEAEIVLEVGVDIEPGARAWSLEDARRCLAGLHPAVELAGSPVAGLNALGPIAVASDFGNNAGLLVGPSADVDPDTWASMRCHTWVDGELVGSAPVSTIPGGPLEAFRFALETITARGRGLTAGDLIATGAVTGVHDVVAGQSAHIEFGDMFDVDIAFVDGSRPGESPRTPSSLCATTHGKN</sequence>
<keyword evidence="1" id="KW-0456">Lyase</keyword>
<dbReference type="GO" id="GO:0008684">
    <property type="term" value="F:2-oxopent-4-enoate hydratase activity"/>
    <property type="evidence" value="ECO:0007669"/>
    <property type="project" value="TreeGrafter"/>
</dbReference>
<accession>A0A4Q5N2X6</accession>
<evidence type="ECO:0000256" key="2">
    <source>
        <dbReference type="SAM" id="MobiDB-lite"/>
    </source>
</evidence>
<dbReference type="AlphaFoldDB" id="A0A4Q5N2X6"/>
<gene>
    <name evidence="4" type="ORF">EUA98_02190</name>
</gene>
<protein>
    <submittedName>
        <fullName evidence="4">2-keto-4-pentenoate hydratase</fullName>
    </submittedName>
</protein>
<evidence type="ECO:0000313" key="4">
    <source>
        <dbReference type="EMBL" id="RYV52539.1"/>
    </source>
</evidence>
<dbReference type="Pfam" id="PF01557">
    <property type="entry name" value="FAA_hydrolase"/>
    <property type="match status" value="1"/>
</dbReference>
<organism evidence="4 5">
    <name type="scientific">Pengzhenrongella frigida</name>
    <dbReference type="NCBI Taxonomy" id="1259133"/>
    <lineage>
        <taxon>Bacteria</taxon>
        <taxon>Bacillati</taxon>
        <taxon>Actinomycetota</taxon>
        <taxon>Actinomycetes</taxon>
        <taxon>Micrococcales</taxon>
        <taxon>Pengzhenrongella</taxon>
    </lineage>
</organism>
<dbReference type="InterPro" id="IPR036663">
    <property type="entry name" value="Fumarylacetoacetase_C_sf"/>
</dbReference>
<keyword evidence="5" id="KW-1185">Reference proteome</keyword>
<dbReference type="InterPro" id="IPR011234">
    <property type="entry name" value="Fumarylacetoacetase-like_C"/>
</dbReference>
<feature type="domain" description="Fumarylacetoacetase-like C-terminal" evidence="3">
    <location>
        <begin position="103"/>
        <end position="259"/>
    </location>
</feature>
<dbReference type="InterPro" id="IPR050772">
    <property type="entry name" value="Hydratase-Decarb/MhpD_sf"/>
</dbReference>
<reference evidence="4 5" key="1">
    <citation type="submission" date="2019-01" db="EMBL/GenBank/DDBJ databases">
        <title>Novel species of Cellulomonas.</title>
        <authorList>
            <person name="Liu Q."/>
            <person name="Xin Y.-H."/>
        </authorList>
    </citation>
    <scope>NUCLEOTIDE SEQUENCE [LARGE SCALE GENOMIC DNA]</scope>
    <source>
        <strain evidence="4 5">HLT2-17</strain>
    </source>
</reference>
<dbReference type="Proteomes" id="UP000293764">
    <property type="component" value="Unassembled WGS sequence"/>
</dbReference>
<dbReference type="OrthoDB" id="9792137at2"/>
<dbReference type="RefSeq" id="WP_130101033.1">
    <property type="nucleotide sequence ID" value="NZ_SDWW01000004.1"/>
</dbReference>
<dbReference type="SUPFAM" id="SSF56529">
    <property type="entry name" value="FAH"/>
    <property type="match status" value="1"/>
</dbReference>
<evidence type="ECO:0000313" key="5">
    <source>
        <dbReference type="Proteomes" id="UP000293764"/>
    </source>
</evidence>
<name>A0A4Q5N2X6_9MICO</name>
<dbReference type="EMBL" id="SDWW01000004">
    <property type="protein sequence ID" value="RYV52539.1"/>
    <property type="molecule type" value="Genomic_DNA"/>
</dbReference>
<dbReference type="Gene3D" id="3.90.850.10">
    <property type="entry name" value="Fumarylacetoacetase-like, C-terminal domain"/>
    <property type="match status" value="1"/>
</dbReference>
<dbReference type="PANTHER" id="PTHR30143:SF0">
    <property type="entry name" value="2-KETO-4-PENTENOATE HYDRATASE"/>
    <property type="match status" value="1"/>
</dbReference>
<feature type="region of interest" description="Disordered" evidence="2">
    <location>
        <begin position="264"/>
        <end position="284"/>
    </location>
</feature>
<dbReference type="PANTHER" id="PTHR30143">
    <property type="entry name" value="ACID HYDRATASE"/>
    <property type="match status" value="1"/>
</dbReference>
<comment type="caution">
    <text evidence="4">The sequence shown here is derived from an EMBL/GenBank/DDBJ whole genome shotgun (WGS) entry which is preliminary data.</text>
</comment>
<evidence type="ECO:0000259" key="3">
    <source>
        <dbReference type="Pfam" id="PF01557"/>
    </source>
</evidence>